<dbReference type="Proteomes" id="UP000274822">
    <property type="component" value="Unassembled WGS sequence"/>
</dbReference>
<dbReference type="EMBL" id="RBNJ01001328">
    <property type="protein sequence ID" value="RUS33265.1"/>
    <property type="molecule type" value="Genomic_DNA"/>
</dbReference>
<evidence type="ECO:0000313" key="2">
    <source>
        <dbReference type="Proteomes" id="UP000274822"/>
    </source>
</evidence>
<accession>A0A433QU40</accession>
<organism evidence="1 2">
    <name type="scientific">Jimgerdemannia flammicorona</name>
    <dbReference type="NCBI Taxonomy" id="994334"/>
    <lineage>
        <taxon>Eukaryota</taxon>
        <taxon>Fungi</taxon>
        <taxon>Fungi incertae sedis</taxon>
        <taxon>Mucoromycota</taxon>
        <taxon>Mucoromycotina</taxon>
        <taxon>Endogonomycetes</taxon>
        <taxon>Endogonales</taxon>
        <taxon>Endogonaceae</taxon>
        <taxon>Jimgerdemannia</taxon>
    </lineage>
</organism>
<dbReference type="AlphaFoldDB" id="A0A433QU40"/>
<keyword evidence="2" id="KW-1185">Reference proteome</keyword>
<sequence length="266" mass="29607">MPLWLPEDTINAQYLDIKLFLVENLETGLGVVAQLFSIDGNVILRQPVGEEDGAHQRLSLVESREVLQRHSIDVLVRPFPILLGDQTILEQAKSFVSPNTYKTFDGQDLQRLDSLVYTADPTRQFTRTVDIVGLDVRRKVLLRHEIEVDHGGSQSIGITAEVRNDLEHGARECAVDLRERNLSGWGVTKETVGHGDSARIGGRVAGTNELNALKLDPRLVGCSPIATVFDKLPDEGDDALRAVLVDRGQIDFVAEYHQPSSDKRRR</sequence>
<reference evidence="1 2" key="1">
    <citation type="journal article" date="2018" name="New Phytol.">
        <title>Phylogenomics of Endogonaceae and evolution of mycorrhizas within Mucoromycota.</title>
        <authorList>
            <person name="Chang Y."/>
            <person name="Desiro A."/>
            <person name="Na H."/>
            <person name="Sandor L."/>
            <person name="Lipzen A."/>
            <person name="Clum A."/>
            <person name="Barry K."/>
            <person name="Grigoriev I.V."/>
            <person name="Martin F.M."/>
            <person name="Stajich J.E."/>
            <person name="Smith M.E."/>
            <person name="Bonito G."/>
            <person name="Spatafora J.W."/>
        </authorList>
    </citation>
    <scope>NUCLEOTIDE SEQUENCE [LARGE SCALE GENOMIC DNA]</scope>
    <source>
        <strain evidence="1 2">AD002</strain>
    </source>
</reference>
<gene>
    <name evidence="1" type="ORF">BC938DRAFT_472313</name>
</gene>
<comment type="caution">
    <text evidence="1">The sequence shown here is derived from an EMBL/GenBank/DDBJ whole genome shotgun (WGS) entry which is preliminary data.</text>
</comment>
<protein>
    <submittedName>
        <fullName evidence="1">Uncharacterized protein</fullName>
    </submittedName>
</protein>
<name>A0A433QU40_9FUNG</name>
<proteinExistence type="predicted"/>
<evidence type="ECO:0000313" key="1">
    <source>
        <dbReference type="EMBL" id="RUS33265.1"/>
    </source>
</evidence>